<dbReference type="EMBL" id="CAJNOJ010000036">
    <property type="protein sequence ID" value="CAF0912267.1"/>
    <property type="molecule type" value="Genomic_DNA"/>
</dbReference>
<protein>
    <submittedName>
        <fullName evidence="2">Uncharacterized protein</fullName>
    </submittedName>
</protein>
<comment type="caution">
    <text evidence="2">The sequence shown here is derived from an EMBL/GenBank/DDBJ whole genome shotgun (WGS) entry which is preliminary data.</text>
</comment>
<feature type="compositionally biased region" description="Polar residues" evidence="1">
    <location>
        <begin position="138"/>
        <end position="151"/>
    </location>
</feature>
<name>A0A814AE02_ADIRI</name>
<evidence type="ECO:0000256" key="1">
    <source>
        <dbReference type="SAM" id="MobiDB-lite"/>
    </source>
</evidence>
<feature type="region of interest" description="Disordered" evidence="1">
    <location>
        <begin position="128"/>
        <end position="215"/>
    </location>
</feature>
<evidence type="ECO:0000313" key="3">
    <source>
        <dbReference type="Proteomes" id="UP000663852"/>
    </source>
</evidence>
<dbReference type="Proteomes" id="UP000663852">
    <property type="component" value="Unassembled WGS sequence"/>
</dbReference>
<proteinExistence type="predicted"/>
<dbReference type="AlphaFoldDB" id="A0A814AE02"/>
<accession>A0A814AE02</accession>
<feature type="compositionally biased region" description="Polar residues" evidence="1">
    <location>
        <begin position="160"/>
        <end position="176"/>
    </location>
</feature>
<dbReference type="OrthoDB" id="10013501at2759"/>
<sequence>MQSEQILHFLTISISKIYFKSFVWHHLPKVTLAVQSLIFTNTKRQRTSIAKSRREAKNTITSENGHEQQYDNDQLISMIHGLMDERDVLWRENEYLKAKLNEPILMETINEMRKERDSLLKLLLNLTSNRHDKPDPSQYPNSSSDEFTNNYPADLLPPTSYRTFITTPNGKISHNGNSPSKKPSSQSRSSNRDIPQGESKLSRRIHRMKPNSDQQPAVVYRVEGTKECLMNPNELSSVFAHVKHSHPNKKIVVYKTSTTPQTHEFNQLVDEMCLKHGVELKHSQNSPFQQYRSQSLQDLTSTSLSVPYQPDFDFQFQPIEKQEKSRGNYMKKS</sequence>
<evidence type="ECO:0000313" key="2">
    <source>
        <dbReference type="EMBL" id="CAF0912267.1"/>
    </source>
</evidence>
<feature type="compositionally biased region" description="Low complexity" evidence="1">
    <location>
        <begin position="177"/>
        <end position="189"/>
    </location>
</feature>
<gene>
    <name evidence="2" type="ORF">EDS130_LOCUS10338</name>
</gene>
<reference evidence="2" key="1">
    <citation type="submission" date="2021-02" db="EMBL/GenBank/DDBJ databases">
        <authorList>
            <person name="Nowell W R."/>
        </authorList>
    </citation>
    <scope>NUCLEOTIDE SEQUENCE</scope>
</reference>
<organism evidence="2 3">
    <name type="scientific">Adineta ricciae</name>
    <name type="common">Rotifer</name>
    <dbReference type="NCBI Taxonomy" id="249248"/>
    <lineage>
        <taxon>Eukaryota</taxon>
        <taxon>Metazoa</taxon>
        <taxon>Spiralia</taxon>
        <taxon>Gnathifera</taxon>
        <taxon>Rotifera</taxon>
        <taxon>Eurotatoria</taxon>
        <taxon>Bdelloidea</taxon>
        <taxon>Adinetida</taxon>
        <taxon>Adinetidae</taxon>
        <taxon>Adineta</taxon>
    </lineage>
</organism>